<dbReference type="Proteomes" id="UP001174934">
    <property type="component" value="Unassembled WGS sequence"/>
</dbReference>
<reference evidence="2" key="1">
    <citation type="submission" date="2023-06" db="EMBL/GenBank/DDBJ databases">
        <title>Genome-scale phylogeny and comparative genomics of the fungal order Sordariales.</title>
        <authorList>
            <consortium name="Lawrence Berkeley National Laboratory"/>
            <person name="Hensen N."/>
            <person name="Bonometti L."/>
            <person name="Westerberg I."/>
            <person name="Brannstrom I.O."/>
            <person name="Guillou S."/>
            <person name="Cros-Aarteil S."/>
            <person name="Calhoun S."/>
            <person name="Haridas S."/>
            <person name="Kuo A."/>
            <person name="Mondo S."/>
            <person name="Pangilinan J."/>
            <person name="Riley R."/>
            <person name="LaButti K."/>
            <person name="Andreopoulos B."/>
            <person name="Lipzen A."/>
            <person name="Chen C."/>
            <person name="Yanf M."/>
            <person name="Daum C."/>
            <person name="Ng V."/>
            <person name="Clum A."/>
            <person name="Steindorff A."/>
            <person name="Ohm R."/>
            <person name="Martin F."/>
            <person name="Silar P."/>
            <person name="Natvig D."/>
            <person name="Lalanne C."/>
            <person name="Gautier V."/>
            <person name="Ament-velasquez S.L."/>
            <person name="Kruys A."/>
            <person name="Hutchinson M.I."/>
            <person name="Powell A.J."/>
            <person name="Barry K."/>
            <person name="Miller A.N."/>
            <person name="Grigoriev I.V."/>
            <person name="Debuchy R."/>
            <person name="Gladieux P."/>
            <person name="Thoren M.H."/>
            <person name="Johannesson H."/>
        </authorList>
    </citation>
    <scope>NUCLEOTIDE SEQUENCE</scope>
    <source>
        <strain evidence="2">SMH3391-2</strain>
    </source>
</reference>
<dbReference type="InterPro" id="IPR045518">
    <property type="entry name" value="2EXR"/>
</dbReference>
<proteinExistence type="predicted"/>
<name>A0AA40C852_9PEZI</name>
<organism evidence="2 3">
    <name type="scientific">Bombardia bombarda</name>
    <dbReference type="NCBI Taxonomy" id="252184"/>
    <lineage>
        <taxon>Eukaryota</taxon>
        <taxon>Fungi</taxon>
        <taxon>Dikarya</taxon>
        <taxon>Ascomycota</taxon>
        <taxon>Pezizomycotina</taxon>
        <taxon>Sordariomycetes</taxon>
        <taxon>Sordariomycetidae</taxon>
        <taxon>Sordariales</taxon>
        <taxon>Lasiosphaeriaceae</taxon>
        <taxon>Bombardia</taxon>
    </lineage>
</organism>
<accession>A0AA40C852</accession>
<dbReference type="EMBL" id="JAULSR010000002">
    <property type="protein sequence ID" value="KAK0628505.1"/>
    <property type="molecule type" value="Genomic_DNA"/>
</dbReference>
<sequence length="292" mass="33900">MSNPDFTFYRLPPELRFEIWELCLLPGGSKPPRIVNLIIKAACVTSISNKPTLYAHPSNVVRVLLETCKESRSVVKRHRSRGGTLPELGAIGSIPVTGLGIDTNTDFLFIRGCRRYGSCYFDVWREFLLICRYPSISKGLGGYFIKERERHNKSNWQALYQFHTMVMLLSDLPDEPKQFFIQISHRAAIMNQPRVPHSKMGSRAWSQQRCMVMLLSRPESRNLRYEDIEILDDWDKKRVERVADEISSHEKAREKYAEFGHAIWTWKTIARITKQKMPLLQFAKLKIRDGAV</sequence>
<evidence type="ECO:0000313" key="3">
    <source>
        <dbReference type="Proteomes" id="UP001174934"/>
    </source>
</evidence>
<evidence type="ECO:0000259" key="1">
    <source>
        <dbReference type="Pfam" id="PF20150"/>
    </source>
</evidence>
<feature type="domain" description="2EXR" evidence="1">
    <location>
        <begin position="8"/>
        <end position="78"/>
    </location>
</feature>
<gene>
    <name evidence="2" type="ORF">B0T17DRAFT_652338</name>
</gene>
<dbReference type="AlphaFoldDB" id="A0AA40C852"/>
<evidence type="ECO:0000313" key="2">
    <source>
        <dbReference type="EMBL" id="KAK0628505.1"/>
    </source>
</evidence>
<protein>
    <recommendedName>
        <fullName evidence="1">2EXR domain-containing protein</fullName>
    </recommendedName>
</protein>
<comment type="caution">
    <text evidence="2">The sequence shown here is derived from an EMBL/GenBank/DDBJ whole genome shotgun (WGS) entry which is preliminary data.</text>
</comment>
<keyword evidence="3" id="KW-1185">Reference proteome</keyword>
<dbReference type="Pfam" id="PF20150">
    <property type="entry name" value="2EXR"/>
    <property type="match status" value="1"/>
</dbReference>